<dbReference type="EMBL" id="BSTI01000010">
    <property type="protein sequence ID" value="GLY68150.1"/>
    <property type="molecule type" value="Genomic_DNA"/>
</dbReference>
<evidence type="ECO:0000313" key="4">
    <source>
        <dbReference type="Proteomes" id="UP001165136"/>
    </source>
</evidence>
<organism evidence="3 4">
    <name type="scientific">Amycolatopsis taiwanensis</name>
    <dbReference type="NCBI Taxonomy" id="342230"/>
    <lineage>
        <taxon>Bacteria</taxon>
        <taxon>Bacillati</taxon>
        <taxon>Actinomycetota</taxon>
        <taxon>Actinomycetes</taxon>
        <taxon>Pseudonocardiales</taxon>
        <taxon>Pseudonocardiaceae</taxon>
        <taxon>Amycolatopsis</taxon>
    </lineage>
</organism>
<dbReference type="Proteomes" id="UP001165136">
    <property type="component" value="Unassembled WGS sequence"/>
</dbReference>
<gene>
    <name evidence="3" type="ORF">Atai01_47690</name>
</gene>
<sequence>MTDPDRSTENPGAHRERQPTTGAGRLRPLLWLVLIVGVSGELVVSPTSLDVRIGFGFGVLIVLSGIGLIVHHYHHRRG</sequence>
<dbReference type="AlphaFoldDB" id="A0A9W6VGW0"/>
<keyword evidence="2" id="KW-1133">Transmembrane helix</keyword>
<keyword evidence="4" id="KW-1185">Reference proteome</keyword>
<accession>A0A9W6VGW0</accession>
<evidence type="ECO:0000256" key="1">
    <source>
        <dbReference type="SAM" id="MobiDB-lite"/>
    </source>
</evidence>
<reference evidence="3" key="1">
    <citation type="submission" date="2023-03" db="EMBL/GenBank/DDBJ databases">
        <title>Amycolatopsis taiwanensis NBRC 103393.</title>
        <authorList>
            <person name="Ichikawa N."/>
            <person name="Sato H."/>
            <person name="Tonouchi N."/>
        </authorList>
    </citation>
    <scope>NUCLEOTIDE SEQUENCE</scope>
    <source>
        <strain evidence="3">NBRC 103393</strain>
    </source>
</reference>
<evidence type="ECO:0000313" key="3">
    <source>
        <dbReference type="EMBL" id="GLY68150.1"/>
    </source>
</evidence>
<feature type="transmembrane region" description="Helical" evidence="2">
    <location>
        <begin position="29"/>
        <end position="47"/>
    </location>
</feature>
<keyword evidence="2" id="KW-0812">Transmembrane</keyword>
<feature type="compositionally biased region" description="Basic and acidic residues" evidence="1">
    <location>
        <begin position="1"/>
        <end position="18"/>
    </location>
</feature>
<evidence type="ECO:0000256" key="2">
    <source>
        <dbReference type="SAM" id="Phobius"/>
    </source>
</evidence>
<feature type="transmembrane region" description="Helical" evidence="2">
    <location>
        <begin position="53"/>
        <end position="73"/>
    </location>
</feature>
<feature type="region of interest" description="Disordered" evidence="1">
    <location>
        <begin position="1"/>
        <end position="21"/>
    </location>
</feature>
<proteinExistence type="predicted"/>
<dbReference type="RefSeq" id="WP_027946870.1">
    <property type="nucleotide sequence ID" value="NZ_BSTI01000010.1"/>
</dbReference>
<keyword evidence="2" id="KW-0472">Membrane</keyword>
<comment type="caution">
    <text evidence="3">The sequence shown here is derived from an EMBL/GenBank/DDBJ whole genome shotgun (WGS) entry which is preliminary data.</text>
</comment>
<name>A0A9W6VGW0_9PSEU</name>
<protein>
    <submittedName>
        <fullName evidence="3">Uncharacterized protein</fullName>
    </submittedName>
</protein>